<feature type="transmembrane region" description="Helical" evidence="1">
    <location>
        <begin position="384"/>
        <end position="404"/>
    </location>
</feature>
<feature type="transmembrane region" description="Helical" evidence="1">
    <location>
        <begin position="129"/>
        <end position="146"/>
    </location>
</feature>
<evidence type="ECO:0000256" key="1">
    <source>
        <dbReference type="SAM" id="Phobius"/>
    </source>
</evidence>
<gene>
    <name evidence="2" type="ORF">GYA37_01275</name>
</gene>
<evidence type="ECO:0000313" key="3">
    <source>
        <dbReference type="Proteomes" id="UP000590542"/>
    </source>
</evidence>
<feature type="transmembrane region" description="Helical" evidence="1">
    <location>
        <begin position="12"/>
        <end position="32"/>
    </location>
</feature>
<dbReference type="Pfam" id="PF09852">
    <property type="entry name" value="DUF2079"/>
    <property type="match status" value="1"/>
</dbReference>
<dbReference type="EMBL" id="JAAZNV010000006">
    <property type="protein sequence ID" value="NMB91461.1"/>
    <property type="molecule type" value="Genomic_DNA"/>
</dbReference>
<protein>
    <submittedName>
        <fullName evidence="2">DUF2079 domain-containing protein</fullName>
    </submittedName>
</protein>
<feature type="transmembrane region" description="Helical" evidence="1">
    <location>
        <begin position="244"/>
        <end position="264"/>
    </location>
</feature>
<organism evidence="2 3">
    <name type="scientific">candidate division WWE3 bacterium</name>
    <dbReference type="NCBI Taxonomy" id="2053526"/>
    <lineage>
        <taxon>Bacteria</taxon>
        <taxon>Katanobacteria</taxon>
    </lineage>
</organism>
<keyword evidence="1" id="KW-1133">Transmembrane helix</keyword>
<keyword evidence="1" id="KW-0472">Membrane</keyword>
<feature type="transmembrane region" description="Helical" evidence="1">
    <location>
        <begin position="416"/>
        <end position="434"/>
    </location>
</feature>
<feature type="transmembrane region" description="Helical" evidence="1">
    <location>
        <begin position="152"/>
        <end position="169"/>
    </location>
</feature>
<feature type="transmembrane region" description="Helical" evidence="1">
    <location>
        <begin position="343"/>
        <end position="363"/>
    </location>
</feature>
<feature type="transmembrane region" description="Helical" evidence="1">
    <location>
        <begin position="178"/>
        <end position="194"/>
    </location>
</feature>
<comment type="caution">
    <text evidence="2">The sequence shown here is derived from an EMBL/GenBank/DDBJ whole genome shotgun (WGS) entry which is preliminary data.</text>
</comment>
<proteinExistence type="predicted"/>
<dbReference type="AlphaFoldDB" id="A0A7X9HSG6"/>
<sequence>MVKKIVKLIKENIFLVIVIGFMAVNFFVALRLNVFRYNNFDFGKFDQGNMTQMVWNTLRGRVMYLTDYFGSNVPRWAMSHVDPILLLFVPVFAIFPHPMTLAYAQLVLVILSALFIFEITRMELKSKSAACFFSFAYLLYPSMGFINGTMGFHGVTAAVPFFLAAFYLFEKMYKEDSFSKKKVILFWILLVITMSGKEQIPLYIIMWGLFILLFRTTKGEGATLKFKLNKDWLKKFFNLKPARLGLSMIIFGLLWFVIAFFVVIPKYAPLRTESYKKFVESINVSFVSNSDVTLPNYFLSRYGDFGSSYKEVIINMLLSPKKAIKVFLSGDRLDSLNRTFAPVSYLPLANPFMLLISAPDFAINYMTTSEGLGTEEIENHRISMIIPVLFISSIYAVSFLASLFEELLPKYKNIKTALVVVISGVVLISCVKTSSDYNNPMYLWFNQAIKKRVFAKYDQELIKDSNLQVGTVVRLPDLDVKDYACAKAVVEMIPDGASVSGPDNLGTHLSMRETYAIYPSLWNSADYVIVNVLSRKLLAILQLNTNIVRDVTKNVIASKDYKLILGCGNLFLFQRGASQDKLEPYPIQERYVYDYKYNFEFTDTLKVVDFKLPARVKRGIPDKNTIVYQRSGDGALDGFVLYMTYVNKEDQSIYQVANLPSFAINRPSDWTKERYYIENVDVALPSYLKPGNYQVFVSLSNKIKYRSLYLGDLIVE</sequence>
<dbReference type="InterPro" id="IPR018650">
    <property type="entry name" value="STSV1_Orf64"/>
</dbReference>
<keyword evidence="1" id="KW-0812">Transmembrane</keyword>
<accession>A0A7X9HSG6</accession>
<evidence type="ECO:0000313" key="2">
    <source>
        <dbReference type="EMBL" id="NMB91461.1"/>
    </source>
</evidence>
<feature type="transmembrane region" description="Helical" evidence="1">
    <location>
        <begin position="84"/>
        <end position="117"/>
    </location>
</feature>
<dbReference type="Proteomes" id="UP000590542">
    <property type="component" value="Unassembled WGS sequence"/>
</dbReference>
<name>A0A7X9HSG6_UNCKA</name>
<reference evidence="2 3" key="1">
    <citation type="journal article" date="2020" name="Biotechnol. Biofuels">
        <title>New insights from the biogas microbiome by comprehensive genome-resolved metagenomics of nearly 1600 species originating from multiple anaerobic digesters.</title>
        <authorList>
            <person name="Campanaro S."/>
            <person name="Treu L."/>
            <person name="Rodriguez-R L.M."/>
            <person name="Kovalovszki A."/>
            <person name="Ziels R.M."/>
            <person name="Maus I."/>
            <person name="Zhu X."/>
            <person name="Kougias P.G."/>
            <person name="Basile A."/>
            <person name="Luo G."/>
            <person name="Schluter A."/>
            <person name="Konstantinidis K.T."/>
            <person name="Angelidaki I."/>
        </authorList>
    </citation>
    <scope>NUCLEOTIDE SEQUENCE [LARGE SCALE GENOMIC DNA]</scope>
    <source>
        <strain evidence="2">AS27yjCOA_202</strain>
    </source>
</reference>